<dbReference type="InterPro" id="IPR011990">
    <property type="entry name" value="TPR-like_helical_dom_sf"/>
</dbReference>
<dbReference type="InterPro" id="IPR012337">
    <property type="entry name" value="RNaseH-like_sf"/>
</dbReference>
<dbReference type="RefSeq" id="WP_126017675.1">
    <property type="nucleotide sequence ID" value="NZ_CP034437.1"/>
</dbReference>
<dbReference type="Pfam" id="PF13482">
    <property type="entry name" value="RNase_H_2"/>
    <property type="match status" value="1"/>
</dbReference>
<evidence type="ECO:0000313" key="2">
    <source>
        <dbReference type="EMBL" id="AZN41969.1"/>
    </source>
</evidence>
<evidence type="ECO:0000313" key="3">
    <source>
        <dbReference type="Proteomes" id="UP000272528"/>
    </source>
</evidence>
<dbReference type="AlphaFoldDB" id="A0A3S9A854"/>
<evidence type="ECO:0000259" key="1">
    <source>
        <dbReference type="Pfam" id="PF13482"/>
    </source>
</evidence>
<dbReference type="InterPro" id="IPR038720">
    <property type="entry name" value="YprB_RNase_H-like_dom"/>
</dbReference>
<dbReference type="EMBL" id="CP034437">
    <property type="protein sequence ID" value="AZN41969.1"/>
    <property type="molecule type" value="Genomic_DNA"/>
</dbReference>
<protein>
    <recommendedName>
        <fullName evidence="1">YprB ribonuclease H-like domain-containing protein</fullName>
    </recommendedName>
</protein>
<gene>
    <name evidence="2" type="ORF">EJC50_21510</name>
</gene>
<dbReference type="KEGG" id="palb:EJC50_21510"/>
<accession>A0A3S9A854</accession>
<dbReference type="PANTHER" id="PTHR38462">
    <property type="entry name" value="EXONUCLEASE-LIKE PROTEIN"/>
    <property type="match status" value="1"/>
</dbReference>
<name>A0A3S9A854_9BACL</name>
<proteinExistence type="predicted"/>
<organism evidence="2 3">
    <name type="scientific">Paenibacillus albus</name>
    <dbReference type="NCBI Taxonomy" id="2495582"/>
    <lineage>
        <taxon>Bacteria</taxon>
        <taxon>Bacillati</taxon>
        <taxon>Bacillota</taxon>
        <taxon>Bacilli</taxon>
        <taxon>Bacillales</taxon>
        <taxon>Paenibacillaceae</taxon>
        <taxon>Paenibacillus</taxon>
    </lineage>
</organism>
<keyword evidence="3" id="KW-1185">Reference proteome</keyword>
<dbReference type="GO" id="GO:0003676">
    <property type="term" value="F:nucleic acid binding"/>
    <property type="evidence" value="ECO:0007669"/>
    <property type="project" value="InterPro"/>
</dbReference>
<reference evidence="3" key="1">
    <citation type="submission" date="2018-12" db="EMBL/GenBank/DDBJ databases">
        <title>Genome sequence of Peanibacillus sp.</title>
        <authorList>
            <person name="Subramani G."/>
            <person name="Srinivasan S."/>
            <person name="Kim M.K."/>
        </authorList>
    </citation>
    <scope>NUCLEOTIDE SEQUENCE [LARGE SCALE GENOMIC DNA]</scope>
    <source>
        <strain evidence="3">18JY67-1</strain>
    </source>
</reference>
<dbReference type="SUPFAM" id="SSF48452">
    <property type="entry name" value="TPR-like"/>
    <property type="match status" value="1"/>
</dbReference>
<dbReference type="Gene3D" id="3.30.420.10">
    <property type="entry name" value="Ribonuclease H-like superfamily/Ribonuclease H"/>
    <property type="match status" value="1"/>
</dbReference>
<dbReference type="Proteomes" id="UP000272528">
    <property type="component" value="Chromosome"/>
</dbReference>
<dbReference type="Gene3D" id="1.25.40.10">
    <property type="entry name" value="Tetratricopeptide repeat domain"/>
    <property type="match status" value="1"/>
</dbReference>
<feature type="domain" description="YprB ribonuclease H-like" evidence="1">
    <location>
        <begin position="122"/>
        <end position="288"/>
    </location>
</feature>
<dbReference type="SUPFAM" id="SSF53098">
    <property type="entry name" value="Ribonuclease H-like"/>
    <property type="match status" value="1"/>
</dbReference>
<dbReference type="OrthoDB" id="9790530at2"/>
<sequence length="453" mass="51882">MSGLRDKLLRMRTSAAAQAERLAGMVTEESTEQVEPEVALDEMEVSAEPAAVEEPNVLSADWQELNVRVVESTEGSFLVRESRYPLMHRHGIHQLAELEHTQLHLDVFRKQEQTQPDYTNMLFLDLETTGLGVGTGNVPFMVGLAYLQEDVFVVEQMLIRHPAEERAMIGYLCNLLPSFTHLVTYNGRTFDWPVLHNRFILNGFRSFSWEPIHVDLLHPSRSIWRNTLVSCRLSHVEEERLGITRDDDVPGSQAPAIYFQYLADGNPQPLLGVFEHNEIDMLSLAVLAIRFGHLLGGGLGEHVAMPSEAEELLRTGLWLERMGKTELAEPLYALLVDHPRIPHKCLCLLAERDKKCGNWERAVLLWQKAVQDAEAAKRPDYEAHIELAMYYEHRTKELQAALSLAEEAHSIALRRHAGLRLQNKQRTELELIRKRIDRLIGKLQRWNRIEHTQ</sequence>
<dbReference type="PANTHER" id="PTHR38462:SF1">
    <property type="entry name" value="YPRB RIBONUCLEASE H-LIKE DOMAIN-CONTAINING PROTEIN"/>
    <property type="match status" value="1"/>
</dbReference>
<dbReference type="InterPro" id="IPR036397">
    <property type="entry name" value="RNaseH_sf"/>
</dbReference>